<comment type="similarity">
    <text evidence="2">Belongs to the rad9 family.</text>
</comment>
<evidence type="ECO:0000313" key="13">
    <source>
        <dbReference type="EMBL" id="KAK4878584.1"/>
    </source>
</evidence>
<evidence type="ECO:0000256" key="6">
    <source>
        <dbReference type="ARBA" id="ARBA00022801"/>
    </source>
</evidence>
<evidence type="ECO:0000256" key="9">
    <source>
        <dbReference type="ARBA" id="ARBA00059283"/>
    </source>
</evidence>
<dbReference type="InterPro" id="IPR046938">
    <property type="entry name" value="DNA_clamp_sf"/>
</dbReference>
<keyword evidence="5" id="KW-0227">DNA damage</keyword>
<evidence type="ECO:0000256" key="5">
    <source>
        <dbReference type="ARBA" id="ARBA00022763"/>
    </source>
</evidence>
<dbReference type="GO" id="GO:0004527">
    <property type="term" value="F:exonuclease activity"/>
    <property type="evidence" value="ECO:0007669"/>
    <property type="project" value="UniProtKB-KW"/>
</dbReference>
<dbReference type="InterPro" id="IPR007268">
    <property type="entry name" value="Rad9/Ddc1"/>
</dbReference>
<dbReference type="Gene3D" id="3.70.10.10">
    <property type="match status" value="1"/>
</dbReference>
<keyword evidence="4" id="KW-0540">Nuclease</keyword>
<name>A0AAN7PVL6_9COLE</name>
<keyword evidence="7" id="KW-0269">Exonuclease</keyword>
<evidence type="ECO:0000256" key="1">
    <source>
        <dbReference type="ARBA" id="ARBA00004123"/>
    </source>
</evidence>
<accession>A0AAN7PVL6</accession>
<evidence type="ECO:0000256" key="3">
    <source>
        <dbReference type="ARBA" id="ARBA00022553"/>
    </source>
</evidence>
<gene>
    <name evidence="13" type="ORF">RN001_011090</name>
</gene>
<dbReference type="GO" id="GO:0000076">
    <property type="term" value="P:DNA replication checkpoint signaling"/>
    <property type="evidence" value="ECO:0007669"/>
    <property type="project" value="TreeGrafter"/>
</dbReference>
<feature type="region of interest" description="Disordered" evidence="12">
    <location>
        <begin position="288"/>
        <end position="321"/>
    </location>
</feature>
<dbReference type="PANTHER" id="PTHR15237">
    <property type="entry name" value="DNA REPAIR PROTEIN RAD9"/>
    <property type="match status" value="1"/>
</dbReference>
<evidence type="ECO:0000256" key="4">
    <source>
        <dbReference type="ARBA" id="ARBA00022722"/>
    </source>
</evidence>
<keyword evidence="3" id="KW-0597">Phosphoprotein</keyword>
<dbReference type="Pfam" id="PF04139">
    <property type="entry name" value="Rad9"/>
    <property type="match status" value="1"/>
</dbReference>
<keyword evidence="14" id="KW-1185">Reference proteome</keyword>
<dbReference type="GO" id="GO:0006281">
    <property type="term" value="P:DNA repair"/>
    <property type="evidence" value="ECO:0007669"/>
    <property type="project" value="TreeGrafter"/>
</dbReference>
<evidence type="ECO:0000256" key="7">
    <source>
        <dbReference type="ARBA" id="ARBA00022839"/>
    </source>
</evidence>
<keyword evidence="6" id="KW-0378">Hydrolase</keyword>
<dbReference type="SUPFAM" id="SSF55979">
    <property type="entry name" value="DNA clamp"/>
    <property type="match status" value="1"/>
</dbReference>
<comment type="subcellular location">
    <subcellularLocation>
        <location evidence="1">Nucleus</location>
    </subcellularLocation>
</comment>
<proteinExistence type="inferred from homology"/>
<dbReference type="GO" id="GO:0030896">
    <property type="term" value="C:checkpoint clamp complex"/>
    <property type="evidence" value="ECO:0007669"/>
    <property type="project" value="InterPro"/>
</dbReference>
<dbReference type="GO" id="GO:0031573">
    <property type="term" value="P:mitotic intra-S DNA damage checkpoint signaling"/>
    <property type="evidence" value="ECO:0007669"/>
    <property type="project" value="TreeGrafter"/>
</dbReference>
<dbReference type="PANTHER" id="PTHR15237:SF0">
    <property type="entry name" value="CELL CYCLE CHECKPOINT CONTROL PROTEIN"/>
    <property type="match status" value="1"/>
</dbReference>
<reference evidence="14" key="1">
    <citation type="submission" date="2023-01" db="EMBL/GenBank/DDBJ databases">
        <title>Key to firefly adult light organ development and bioluminescence: homeobox transcription factors regulate luciferase expression and transportation to peroxisome.</title>
        <authorList>
            <person name="Fu X."/>
        </authorList>
    </citation>
    <scope>NUCLEOTIDE SEQUENCE [LARGE SCALE GENOMIC DNA]</scope>
</reference>
<dbReference type="Proteomes" id="UP001353858">
    <property type="component" value="Unassembled WGS sequence"/>
</dbReference>
<evidence type="ECO:0000256" key="11">
    <source>
        <dbReference type="ARBA" id="ARBA00079896"/>
    </source>
</evidence>
<organism evidence="13 14">
    <name type="scientific">Aquatica leii</name>
    <dbReference type="NCBI Taxonomy" id="1421715"/>
    <lineage>
        <taxon>Eukaryota</taxon>
        <taxon>Metazoa</taxon>
        <taxon>Ecdysozoa</taxon>
        <taxon>Arthropoda</taxon>
        <taxon>Hexapoda</taxon>
        <taxon>Insecta</taxon>
        <taxon>Pterygota</taxon>
        <taxon>Neoptera</taxon>
        <taxon>Endopterygota</taxon>
        <taxon>Coleoptera</taxon>
        <taxon>Polyphaga</taxon>
        <taxon>Elateriformia</taxon>
        <taxon>Elateroidea</taxon>
        <taxon>Lampyridae</taxon>
        <taxon>Luciolinae</taxon>
        <taxon>Aquatica</taxon>
    </lineage>
</organism>
<dbReference type="EMBL" id="JARPUR010000004">
    <property type="protein sequence ID" value="KAK4878584.1"/>
    <property type="molecule type" value="Genomic_DNA"/>
</dbReference>
<dbReference type="FunFam" id="3.70.10.10:FF:000005">
    <property type="entry name" value="Cell cycle checkpoint control protein"/>
    <property type="match status" value="1"/>
</dbReference>
<comment type="function">
    <text evidence="9">Component of the 9-1-1 cell-cycle checkpoint response complex that plays a major role in DNA repair. The 9-1-1 complex is recruited to DNA lesion upon damage by the RAD17-replication factor C (RFC) clamp loader complex. Acts then as a sliding clamp platform on DNA for several proteins involved in long-patch base excision repair (LP-BER). The 9-1-1 complex stimulates DNA polymerase beta (POLB) activity by increasing its affinity for the 3'-OH end of the primer-template and stabilizes POLB to those sites where LP-BER proceeds; endonuclease FEN1 cleavage activity on substrates with double, nick, or gap flaps of distinct sequences and lengths; and DNA ligase I (LIG1) on long-patch base excision repair substrates. The 9-1-1 complex is necessary for the recruitment of RHNO1 to sites of double-stranded breaks (DSB) occurring during the S phase. RAD9A possesses 3'-&gt;5' double stranded DNA exonuclease activity.</text>
</comment>
<keyword evidence="8" id="KW-0539">Nucleus</keyword>
<evidence type="ECO:0000256" key="12">
    <source>
        <dbReference type="SAM" id="MobiDB-lite"/>
    </source>
</evidence>
<sequence>MECIIPGENIKVLSRIINALSKIGDDIYLEAKTDCLCLKSVNMTTTAYCTINLYEIFFTTYEAGQIGNDVLSCRLPMKGILGVFKSHGHKDKKPEFCKIVLKQSDSKIIFKFRYKHDVSVVRSLYLNDGDIIDVVYDRTKVVNYIGASAEVFAQVLMNFQMSDEDMSIEVTSEKALIRNYIAGESSISKGIRSQISLMPAEFSNYRINTETNVTFSLKGFRAAVHFAETYRLSLLINFEETGRPALIEIKNPTFDINFIIATLKRDNASQSSLSSTVHLTRKRNATQYNFNEPIDTEKNDNGVGNDIDDVVPQSPESPRSKKIKSIFGRCYDATFRREAIDLGKVLASDSDPDSD</sequence>
<protein>
    <recommendedName>
        <fullName evidence="10">Cell cycle checkpoint control protein RAD9A</fullName>
    </recommendedName>
    <alternativeName>
        <fullName evidence="11">DNA repair exonuclease rad9 homolog A</fullName>
    </alternativeName>
</protein>
<evidence type="ECO:0000313" key="14">
    <source>
        <dbReference type="Proteomes" id="UP001353858"/>
    </source>
</evidence>
<dbReference type="AlphaFoldDB" id="A0AAN7PVL6"/>
<evidence type="ECO:0000256" key="8">
    <source>
        <dbReference type="ARBA" id="ARBA00023242"/>
    </source>
</evidence>
<evidence type="ECO:0000256" key="2">
    <source>
        <dbReference type="ARBA" id="ARBA00008494"/>
    </source>
</evidence>
<comment type="caution">
    <text evidence="13">The sequence shown here is derived from an EMBL/GenBank/DDBJ whole genome shotgun (WGS) entry which is preliminary data.</text>
</comment>
<dbReference type="GO" id="GO:0071479">
    <property type="term" value="P:cellular response to ionizing radiation"/>
    <property type="evidence" value="ECO:0007669"/>
    <property type="project" value="TreeGrafter"/>
</dbReference>
<evidence type="ECO:0000256" key="10">
    <source>
        <dbReference type="ARBA" id="ARBA00069752"/>
    </source>
</evidence>